<dbReference type="PANTHER" id="PTHR48111">
    <property type="entry name" value="REGULATOR OF RPOS"/>
    <property type="match status" value="1"/>
</dbReference>
<keyword evidence="5" id="KW-0805">Transcription regulation</keyword>
<dbReference type="SMART" id="SM00862">
    <property type="entry name" value="Trans_reg_C"/>
    <property type="match status" value="1"/>
</dbReference>
<dbReference type="CDD" id="cd00383">
    <property type="entry name" value="trans_reg_C"/>
    <property type="match status" value="1"/>
</dbReference>
<dbReference type="InterPro" id="IPR011006">
    <property type="entry name" value="CheY-like_superfamily"/>
</dbReference>
<dbReference type="PROSITE" id="PS50110">
    <property type="entry name" value="RESPONSE_REGULATORY"/>
    <property type="match status" value="1"/>
</dbReference>
<evidence type="ECO:0000259" key="12">
    <source>
        <dbReference type="PROSITE" id="PS51755"/>
    </source>
</evidence>
<feature type="DNA-binding region" description="OmpR/PhoB-type" evidence="10">
    <location>
        <begin position="135"/>
        <end position="235"/>
    </location>
</feature>
<dbReference type="RefSeq" id="WP_109431600.1">
    <property type="nucleotide sequence ID" value="NZ_MPDK01000033.1"/>
</dbReference>
<proteinExistence type="predicted"/>
<dbReference type="PROSITE" id="PS51755">
    <property type="entry name" value="OMPR_PHOB"/>
    <property type="match status" value="1"/>
</dbReference>
<feature type="domain" description="Response regulatory" evidence="11">
    <location>
        <begin position="5"/>
        <end position="118"/>
    </location>
</feature>
<dbReference type="GO" id="GO:0032993">
    <property type="term" value="C:protein-DNA complex"/>
    <property type="evidence" value="ECO:0007669"/>
    <property type="project" value="TreeGrafter"/>
</dbReference>
<evidence type="ECO:0000256" key="4">
    <source>
        <dbReference type="ARBA" id="ARBA00023012"/>
    </source>
</evidence>
<sequence>MNSERILVVDDEERIRRLVRMYLERNNFVVDEAQDGTEALAMALDTEYALIILDLMLPGMDGRDVCAELRQYKDTPVIMLTAAGDESNRVHGFEVGADDYVVKPFSPRELVMRVKALLRRVGTPQIEPQQQSAMTNVLSFPGLVINVDARKVLVEDKEVSLTPKEFELLLYLAQRPEKVFSREELLRDVWNYQFFGDQRTVDTHVKRLREKLGRASDRVPQHIHTVWGVGYKFEVVE</sequence>
<dbReference type="Pfam" id="PF00486">
    <property type="entry name" value="Trans_reg_C"/>
    <property type="match status" value="1"/>
</dbReference>
<keyword evidence="8" id="KW-0804">Transcription</keyword>
<dbReference type="EMBL" id="MPDK01000033">
    <property type="protein sequence ID" value="PWI56608.1"/>
    <property type="molecule type" value="Genomic_DNA"/>
</dbReference>
<dbReference type="AlphaFoldDB" id="A0A2U3D5S7"/>
<evidence type="ECO:0000256" key="1">
    <source>
        <dbReference type="ARBA" id="ARBA00004496"/>
    </source>
</evidence>
<feature type="modified residue" description="4-aspartylphosphate" evidence="9">
    <location>
        <position position="54"/>
    </location>
</feature>
<dbReference type="SMART" id="SM00448">
    <property type="entry name" value="REC"/>
    <property type="match status" value="1"/>
</dbReference>
<dbReference type="GO" id="GO:0005829">
    <property type="term" value="C:cytosol"/>
    <property type="evidence" value="ECO:0007669"/>
    <property type="project" value="TreeGrafter"/>
</dbReference>
<dbReference type="GO" id="GO:0000156">
    <property type="term" value="F:phosphorelay response regulator activity"/>
    <property type="evidence" value="ECO:0007669"/>
    <property type="project" value="TreeGrafter"/>
</dbReference>
<dbReference type="Gene3D" id="6.10.250.690">
    <property type="match status" value="1"/>
</dbReference>
<dbReference type="FunFam" id="3.40.50.2300:FF:000001">
    <property type="entry name" value="DNA-binding response regulator PhoB"/>
    <property type="match status" value="1"/>
</dbReference>
<keyword evidence="6 10" id="KW-0238">DNA-binding</keyword>
<evidence type="ECO:0000256" key="9">
    <source>
        <dbReference type="PROSITE-ProRule" id="PRU00169"/>
    </source>
</evidence>
<keyword evidence="4" id="KW-0902">Two-component regulatory system</keyword>
<evidence type="ECO:0000256" key="7">
    <source>
        <dbReference type="ARBA" id="ARBA00023159"/>
    </source>
</evidence>
<dbReference type="InterPro" id="IPR036388">
    <property type="entry name" value="WH-like_DNA-bd_sf"/>
</dbReference>
<dbReference type="FunFam" id="1.10.10.10:FF:000018">
    <property type="entry name" value="DNA-binding response regulator ResD"/>
    <property type="match status" value="1"/>
</dbReference>
<dbReference type="InterPro" id="IPR001867">
    <property type="entry name" value="OmpR/PhoB-type_DNA-bd"/>
</dbReference>
<keyword evidence="7" id="KW-0010">Activator</keyword>
<evidence type="ECO:0000256" key="3">
    <source>
        <dbReference type="ARBA" id="ARBA00022553"/>
    </source>
</evidence>
<accession>A0A2U3D5S7</accession>
<dbReference type="GO" id="GO:0006355">
    <property type="term" value="P:regulation of DNA-templated transcription"/>
    <property type="evidence" value="ECO:0007669"/>
    <property type="project" value="InterPro"/>
</dbReference>
<dbReference type="SUPFAM" id="SSF52172">
    <property type="entry name" value="CheY-like"/>
    <property type="match status" value="1"/>
</dbReference>
<dbReference type="CDD" id="cd17574">
    <property type="entry name" value="REC_OmpR"/>
    <property type="match status" value="1"/>
</dbReference>
<evidence type="ECO:0000313" key="14">
    <source>
        <dbReference type="Proteomes" id="UP000245380"/>
    </source>
</evidence>
<feature type="domain" description="OmpR/PhoB-type" evidence="12">
    <location>
        <begin position="135"/>
        <end position="235"/>
    </location>
</feature>
<organism evidence="13 14">
    <name type="scientific">Sulfoacidibacillus thermotolerans</name>
    <name type="common">Acidibacillus sulfuroxidans</name>
    <dbReference type="NCBI Taxonomy" id="1765684"/>
    <lineage>
        <taxon>Bacteria</taxon>
        <taxon>Bacillati</taxon>
        <taxon>Bacillota</taxon>
        <taxon>Bacilli</taxon>
        <taxon>Bacillales</taxon>
        <taxon>Alicyclobacillaceae</taxon>
        <taxon>Sulfoacidibacillus</taxon>
    </lineage>
</organism>
<evidence type="ECO:0000256" key="5">
    <source>
        <dbReference type="ARBA" id="ARBA00023015"/>
    </source>
</evidence>
<gene>
    <name evidence="13" type="ORF">BM613_12785</name>
</gene>
<dbReference type="Gene3D" id="3.40.50.2300">
    <property type="match status" value="1"/>
</dbReference>
<dbReference type="OrthoDB" id="9790442at2"/>
<keyword evidence="3 9" id="KW-0597">Phosphoprotein</keyword>
<name>A0A2U3D5S7_SULT2</name>
<dbReference type="InterPro" id="IPR001789">
    <property type="entry name" value="Sig_transdc_resp-reg_receiver"/>
</dbReference>
<comment type="caution">
    <text evidence="13">The sequence shown here is derived from an EMBL/GenBank/DDBJ whole genome shotgun (WGS) entry which is preliminary data.</text>
</comment>
<evidence type="ECO:0000256" key="2">
    <source>
        <dbReference type="ARBA" id="ARBA00022490"/>
    </source>
</evidence>
<dbReference type="Pfam" id="PF00072">
    <property type="entry name" value="Response_reg"/>
    <property type="match status" value="1"/>
</dbReference>
<keyword evidence="2" id="KW-0963">Cytoplasm</keyword>
<dbReference type="InterPro" id="IPR039420">
    <property type="entry name" value="WalR-like"/>
</dbReference>
<dbReference type="GO" id="GO:0000976">
    <property type="term" value="F:transcription cis-regulatory region binding"/>
    <property type="evidence" value="ECO:0007669"/>
    <property type="project" value="TreeGrafter"/>
</dbReference>
<evidence type="ECO:0000256" key="6">
    <source>
        <dbReference type="ARBA" id="ARBA00023125"/>
    </source>
</evidence>
<reference evidence="13 14" key="1">
    <citation type="submission" date="2016-11" db="EMBL/GenBank/DDBJ databases">
        <title>Comparative genomics of Acidibacillus ferroxidans species.</title>
        <authorList>
            <person name="Oliveira G."/>
            <person name="Nunes G."/>
            <person name="Oliveira R."/>
            <person name="Araujo F."/>
            <person name="Salim A."/>
            <person name="Scholte L."/>
            <person name="Morais D."/>
            <person name="Nancucheo I."/>
            <person name="Johnson D.B."/>
            <person name="Grail B."/>
            <person name="Bittencourt J."/>
            <person name="Valadares R."/>
        </authorList>
    </citation>
    <scope>NUCLEOTIDE SEQUENCE [LARGE SCALE GENOMIC DNA]</scope>
    <source>
        <strain evidence="13 14">Y002</strain>
    </source>
</reference>
<comment type="subcellular location">
    <subcellularLocation>
        <location evidence="1">Cytoplasm</location>
    </subcellularLocation>
</comment>
<dbReference type="PANTHER" id="PTHR48111:SF44">
    <property type="entry name" value="TRANSCRIPTIONAL REGULATORY PROTEIN RESD"/>
    <property type="match status" value="1"/>
</dbReference>
<evidence type="ECO:0000313" key="13">
    <source>
        <dbReference type="EMBL" id="PWI56608.1"/>
    </source>
</evidence>
<evidence type="ECO:0000256" key="10">
    <source>
        <dbReference type="PROSITE-ProRule" id="PRU01091"/>
    </source>
</evidence>
<evidence type="ECO:0000256" key="8">
    <source>
        <dbReference type="ARBA" id="ARBA00023163"/>
    </source>
</evidence>
<dbReference type="Proteomes" id="UP000245380">
    <property type="component" value="Unassembled WGS sequence"/>
</dbReference>
<evidence type="ECO:0000259" key="11">
    <source>
        <dbReference type="PROSITE" id="PS50110"/>
    </source>
</evidence>
<dbReference type="Gene3D" id="1.10.10.10">
    <property type="entry name" value="Winged helix-like DNA-binding domain superfamily/Winged helix DNA-binding domain"/>
    <property type="match status" value="1"/>
</dbReference>
<keyword evidence="14" id="KW-1185">Reference proteome</keyword>
<protein>
    <submittedName>
        <fullName evidence="13">DNA-binding response regulator</fullName>
    </submittedName>
</protein>